<dbReference type="AlphaFoldDB" id="A0A4Q7YQ83"/>
<sequence>MHELSIVLSIIDEIGDASEARGLHNVEVVHLRVGAFSGVDRNALLFAWELACQGTPFEHARLDIETVPLVIHCTVCRQSRTPPSLYELCCPECKTPSGTIVTGRELEVVSLEVVA</sequence>
<keyword evidence="2 4" id="KW-0479">Metal-binding</keyword>
<evidence type="ECO:0000313" key="5">
    <source>
        <dbReference type="EMBL" id="RZU38929.1"/>
    </source>
</evidence>
<dbReference type="OrthoDB" id="9800361at2"/>
<comment type="caution">
    <text evidence="5">The sequence shown here is derived from an EMBL/GenBank/DDBJ whole genome shotgun (WGS) entry which is preliminary data.</text>
</comment>
<dbReference type="GO" id="GO:0051604">
    <property type="term" value="P:protein maturation"/>
    <property type="evidence" value="ECO:0007669"/>
    <property type="project" value="InterPro"/>
</dbReference>
<dbReference type="GO" id="GO:0008270">
    <property type="term" value="F:zinc ion binding"/>
    <property type="evidence" value="ECO:0007669"/>
    <property type="project" value="UniProtKB-UniRule"/>
</dbReference>
<dbReference type="EMBL" id="SHKW01000001">
    <property type="protein sequence ID" value="RZU38929.1"/>
    <property type="molecule type" value="Genomic_DNA"/>
</dbReference>
<evidence type="ECO:0000313" key="6">
    <source>
        <dbReference type="Proteomes" id="UP000292958"/>
    </source>
</evidence>
<dbReference type="Pfam" id="PF01155">
    <property type="entry name" value="HypA"/>
    <property type="match status" value="1"/>
</dbReference>
<evidence type="ECO:0000256" key="3">
    <source>
        <dbReference type="ARBA" id="ARBA00022833"/>
    </source>
</evidence>
<comment type="similarity">
    <text evidence="4">Belongs to the HypA/HybF family.</text>
</comment>
<evidence type="ECO:0000256" key="4">
    <source>
        <dbReference type="HAMAP-Rule" id="MF_00213"/>
    </source>
</evidence>
<feature type="binding site" evidence="4">
    <location>
        <position position="90"/>
    </location>
    <ligand>
        <name>Zn(2+)</name>
        <dbReference type="ChEBI" id="CHEBI:29105"/>
    </ligand>
</feature>
<feature type="binding site" evidence="4">
    <location>
        <position position="93"/>
    </location>
    <ligand>
        <name>Zn(2+)</name>
        <dbReference type="ChEBI" id="CHEBI:29105"/>
    </ligand>
</feature>
<accession>A0A4Q7YQ83</accession>
<dbReference type="InterPro" id="IPR000688">
    <property type="entry name" value="HypA/HybF"/>
</dbReference>
<name>A0A4Q7YQ83_9BACT</name>
<organism evidence="5 6">
    <name type="scientific">Edaphobacter modestus</name>
    <dbReference type="NCBI Taxonomy" id="388466"/>
    <lineage>
        <taxon>Bacteria</taxon>
        <taxon>Pseudomonadati</taxon>
        <taxon>Acidobacteriota</taxon>
        <taxon>Terriglobia</taxon>
        <taxon>Terriglobales</taxon>
        <taxon>Acidobacteriaceae</taxon>
        <taxon>Edaphobacter</taxon>
    </lineage>
</organism>
<protein>
    <recommendedName>
        <fullName evidence="4">Hydrogenase maturation factor HypA</fullName>
    </recommendedName>
</protein>
<gene>
    <name evidence="4" type="primary">hypA</name>
    <name evidence="5" type="ORF">BDD14_0238</name>
</gene>
<dbReference type="NCBIfam" id="TIGR00100">
    <property type="entry name" value="hypA"/>
    <property type="match status" value="1"/>
</dbReference>
<dbReference type="HAMAP" id="MF_00213">
    <property type="entry name" value="HypA_HybF"/>
    <property type="match status" value="1"/>
</dbReference>
<reference evidence="5 6" key="1">
    <citation type="submission" date="2019-02" db="EMBL/GenBank/DDBJ databases">
        <title>Genomic Encyclopedia of Archaeal and Bacterial Type Strains, Phase II (KMG-II): from individual species to whole genera.</title>
        <authorList>
            <person name="Goeker M."/>
        </authorList>
    </citation>
    <scope>NUCLEOTIDE SEQUENCE [LARGE SCALE GENOMIC DNA]</scope>
    <source>
        <strain evidence="5 6">DSM 18101</strain>
    </source>
</reference>
<keyword evidence="6" id="KW-1185">Reference proteome</keyword>
<feature type="binding site" evidence="4">
    <location>
        <position position="2"/>
    </location>
    <ligand>
        <name>Ni(2+)</name>
        <dbReference type="ChEBI" id="CHEBI:49786"/>
    </ligand>
</feature>
<dbReference type="PANTHER" id="PTHR34535:SF3">
    <property type="entry name" value="HYDROGENASE MATURATION FACTOR HYPA"/>
    <property type="match status" value="1"/>
</dbReference>
<keyword evidence="1 4" id="KW-0533">Nickel</keyword>
<dbReference type="Proteomes" id="UP000292958">
    <property type="component" value="Unassembled WGS sequence"/>
</dbReference>
<dbReference type="Gene3D" id="3.30.2320.80">
    <property type="match status" value="1"/>
</dbReference>
<comment type="function">
    <text evidence="4">Involved in the maturation of [NiFe] hydrogenases. Required for nickel insertion into the metal center of the hydrogenase.</text>
</comment>
<keyword evidence="3 4" id="KW-0862">Zinc</keyword>
<dbReference type="PANTHER" id="PTHR34535">
    <property type="entry name" value="HYDROGENASE MATURATION FACTOR HYPA"/>
    <property type="match status" value="1"/>
</dbReference>
<proteinExistence type="inferred from homology"/>
<evidence type="ECO:0000256" key="2">
    <source>
        <dbReference type="ARBA" id="ARBA00022723"/>
    </source>
</evidence>
<dbReference type="PIRSF" id="PIRSF004761">
    <property type="entry name" value="Hydrgn_mat_HypA"/>
    <property type="match status" value="1"/>
</dbReference>
<feature type="binding site" evidence="4">
    <location>
        <position position="73"/>
    </location>
    <ligand>
        <name>Zn(2+)</name>
        <dbReference type="ChEBI" id="CHEBI:29105"/>
    </ligand>
</feature>
<dbReference type="RefSeq" id="WP_130417214.1">
    <property type="nucleotide sequence ID" value="NZ_SHKW01000001.1"/>
</dbReference>
<evidence type="ECO:0000256" key="1">
    <source>
        <dbReference type="ARBA" id="ARBA00022596"/>
    </source>
</evidence>
<dbReference type="GO" id="GO:0016151">
    <property type="term" value="F:nickel cation binding"/>
    <property type="evidence" value="ECO:0007669"/>
    <property type="project" value="UniProtKB-UniRule"/>
</dbReference>
<feature type="binding site" evidence="4">
    <location>
        <position position="76"/>
    </location>
    <ligand>
        <name>Zn(2+)</name>
        <dbReference type="ChEBI" id="CHEBI:29105"/>
    </ligand>
</feature>